<evidence type="ECO:0000313" key="4">
    <source>
        <dbReference type="Proteomes" id="UP000187323"/>
    </source>
</evidence>
<evidence type="ECO:0008006" key="6">
    <source>
        <dbReference type="Google" id="ProtNLM"/>
    </source>
</evidence>
<evidence type="ECO:0000313" key="2">
    <source>
        <dbReference type="EMBL" id="AWV33135.1"/>
    </source>
</evidence>
<accession>A0A1R0YPN2</accession>
<evidence type="ECO:0000313" key="5">
    <source>
        <dbReference type="Proteomes" id="UP000249163"/>
    </source>
</evidence>
<dbReference type="Proteomes" id="UP000249163">
    <property type="component" value="Chromosome"/>
</dbReference>
<dbReference type="EMBL" id="MPTO01000058">
    <property type="protein sequence ID" value="OME09720.1"/>
    <property type="molecule type" value="Genomic_DNA"/>
</dbReference>
<sequence length="177" mass="19455">MNEVILINKKKMATALIAGLLLLPGMAMGASAPVTMTHVNGELLSAMPKRAPESRRIILPSAIQASELYGFGLQHRNASIQYSIFSKDFKKIMYPRFVELNWVTGVSSPWITNYEVTKETIINKNSEVIEMRLDTATSSGPAPSILLTISLVQEKNSWVITGVTSDPELPRGGLPRK</sequence>
<reference evidence="3 4" key="1">
    <citation type="submission" date="2016-10" db="EMBL/GenBank/DDBJ databases">
        <title>Paenibacillus species isolates.</title>
        <authorList>
            <person name="Beno S.M."/>
        </authorList>
    </citation>
    <scope>NUCLEOTIDE SEQUENCE [LARGE SCALE GENOMIC DNA]</scope>
    <source>
        <strain evidence="3 4">FSL H7-0918</strain>
    </source>
</reference>
<dbReference type="Proteomes" id="UP000187323">
    <property type="component" value="Unassembled WGS sequence"/>
</dbReference>
<dbReference type="AlphaFoldDB" id="A0A1R0YPN2"/>
<name>A0A1R0YPN2_9BACL</name>
<protein>
    <recommendedName>
        <fullName evidence="6">DUF4829 domain-containing protein</fullName>
    </recommendedName>
</protein>
<gene>
    <name evidence="3" type="ORF">BSK47_31800</name>
    <name evidence="2" type="ORF">CD191_11195</name>
</gene>
<organism evidence="3 4">
    <name type="scientific">Paenibacillus odorifer</name>
    <dbReference type="NCBI Taxonomy" id="189426"/>
    <lineage>
        <taxon>Bacteria</taxon>
        <taxon>Bacillati</taxon>
        <taxon>Bacillota</taxon>
        <taxon>Bacilli</taxon>
        <taxon>Bacillales</taxon>
        <taxon>Paenibacillaceae</taxon>
        <taxon>Paenibacillus</taxon>
    </lineage>
</organism>
<feature type="signal peptide" evidence="1">
    <location>
        <begin position="1"/>
        <end position="29"/>
    </location>
</feature>
<dbReference type="OrthoDB" id="1803673at2"/>
<evidence type="ECO:0000313" key="3">
    <source>
        <dbReference type="EMBL" id="OME09720.1"/>
    </source>
</evidence>
<proteinExistence type="predicted"/>
<keyword evidence="1" id="KW-0732">Signal</keyword>
<dbReference type="EMBL" id="CP021965">
    <property type="protein sequence ID" value="AWV33135.1"/>
    <property type="molecule type" value="Genomic_DNA"/>
</dbReference>
<feature type="chain" id="PRO_5043149107" description="DUF4829 domain-containing protein" evidence="1">
    <location>
        <begin position="30"/>
        <end position="177"/>
    </location>
</feature>
<evidence type="ECO:0000256" key="1">
    <source>
        <dbReference type="SAM" id="SignalP"/>
    </source>
</evidence>
<dbReference type="RefSeq" id="WP_076139034.1">
    <property type="nucleotide sequence ID" value="NZ_CP021965.1"/>
</dbReference>
<reference evidence="2 5" key="2">
    <citation type="submission" date="2017-06" db="EMBL/GenBank/DDBJ databases">
        <title>Complete genome sequence of Paenibacillus odorifer CBA7130.</title>
        <authorList>
            <person name="Nam Y.-D."/>
            <person name="Kang J."/>
            <person name="Chung W.-H."/>
        </authorList>
    </citation>
    <scope>NUCLEOTIDE SEQUENCE [LARGE SCALE GENOMIC DNA]</scope>
    <source>
        <strain evidence="2 5">CBA7130</strain>
    </source>
</reference>